<proteinExistence type="predicted"/>
<dbReference type="Proteomes" id="UP000075880">
    <property type="component" value="Unassembled WGS sequence"/>
</dbReference>
<protein>
    <submittedName>
        <fullName evidence="1">Uncharacterized protein</fullName>
    </submittedName>
</protein>
<dbReference type="AlphaFoldDB" id="A0AAG5DBI4"/>
<evidence type="ECO:0000313" key="2">
    <source>
        <dbReference type="Proteomes" id="UP000075880"/>
    </source>
</evidence>
<name>A0AAG5DBI4_ANOAO</name>
<evidence type="ECO:0000313" key="1">
    <source>
        <dbReference type="EnsemblMetazoa" id="ENSAATROPP008611"/>
    </source>
</evidence>
<dbReference type="EnsemblMetazoa" id="ENSAATROPT009513">
    <property type="protein sequence ID" value="ENSAATROPP008611"/>
    <property type="gene ID" value="ENSAATROPG007746"/>
</dbReference>
<sequence>VCKKVRRQTQCSTTRVLASVTVRPTEIANERHHSDATKNVVKHRSKSQTYLSPKSCPFDIDIIISKR</sequence>
<reference evidence="1" key="1">
    <citation type="submission" date="2024-04" db="UniProtKB">
        <authorList>
            <consortium name="EnsemblMetazoa"/>
        </authorList>
    </citation>
    <scope>IDENTIFICATION</scope>
    <source>
        <strain evidence="1">EBRO</strain>
    </source>
</reference>
<accession>A0AAG5DBI4</accession>
<keyword evidence="2" id="KW-1185">Reference proteome</keyword>
<organism evidence="1 2">
    <name type="scientific">Anopheles atroparvus</name>
    <name type="common">European mosquito</name>
    <dbReference type="NCBI Taxonomy" id="41427"/>
    <lineage>
        <taxon>Eukaryota</taxon>
        <taxon>Metazoa</taxon>
        <taxon>Ecdysozoa</taxon>
        <taxon>Arthropoda</taxon>
        <taxon>Hexapoda</taxon>
        <taxon>Insecta</taxon>
        <taxon>Pterygota</taxon>
        <taxon>Neoptera</taxon>
        <taxon>Endopterygota</taxon>
        <taxon>Diptera</taxon>
        <taxon>Nematocera</taxon>
        <taxon>Culicoidea</taxon>
        <taxon>Culicidae</taxon>
        <taxon>Anophelinae</taxon>
        <taxon>Anopheles</taxon>
    </lineage>
</organism>